<comment type="subcellular location">
    <subcellularLocation>
        <location evidence="1 10">Cell inner membrane</location>
        <topology evidence="1 10">Single-pass membrane protein</topology>
        <orientation evidence="1 10">Periplasmic side</orientation>
    </subcellularLocation>
</comment>
<keyword evidence="5 10" id="KW-0997">Cell inner membrane</keyword>
<dbReference type="InterPro" id="IPR051045">
    <property type="entry name" value="TonB-dependent_transducer"/>
</dbReference>
<protein>
    <recommendedName>
        <fullName evidence="10">Protein TonB</fullName>
    </recommendedName>
</protein>
<evidence type="ECO:0000256" key="11">
    <source>
        <dbReference type="SAM" id="MobiDB-lite"/>
    </source>
</evidence>
<dbReference type="STRING" id="765912.Thimo_2803"/>
<organism evidence="13 14">
    <name type="scientific">Thioflavicoccus mobilis 8321</name>
    <dbReference type="NCBI Taxonomy" id="765912"/>
    <lineage>
        <taxon>Bacteria</taxon>
        <taxon>Pseudomonadati</taxon>
        <taxon>Pseudomonadota</taxon>
        <taxon>Gammaproteobacteria</taxon>
        <taxon>Chromatiales</taxon>
        <taxon>Chromatiaceae</taxon>
        <taxon>Thioflavicoccus</taxon>
    </lineage>
</organism>
<evidence type="ECO:0000313" key="13">
    <source>
        <dbReference type="EMBL" id="AGA91509.1"/>
    </source>
</evidence>
<evidence type="ECO:0000256" key="1">
    <source>
        <dbReference type="ARBA" id="ARBA00004383"/>
    </source>
</evidence>
<reference evidence="13 14" key="1">
    <citation type="submission" date="2011-09" db="EMBL/GenBank/DDBJ databases">
        <title>Complete sequence of chromosome of Thioflavicoccus mobilis 8321.</title>
        <authorList>
            <consortium name="US DOE Joint Genome Institute"/>
            <person name="Lucas S."/>
            <person name="Han J."/>
            <person name="Lapidus A."/>
            <person name="Cheng J.-F."/>
            <person name="Goodwin L."/>
            <person name="Pitluck S."/>
            <person name="Peters L."/>
            <person name="Ovchinnikova G."/>
            <person name="Lu M."/>
            <person name="Detter J.C."/>
            <person name="Han C."/>
            <person name="Tapia R."/>
            <person name="Land M."/>
            <person name="Hauser L."/>
            <person name="Kyrpides N."/>
            <person name="Ivanova N."/>
            <person name="Pagani I."/>
            <person name="Vogl K."/>
            <person name="Liu Z."/>
            <person name="Imhoff J."/>
            <person name="Thiel V."/>
            <person name="Frigaard N.-U."/>
            <person name="Bryant D."/>
            <person name="Woyke T."/>
        </authorList>
    </citation>
    <scope>NUCLEOTIDE SEQUENCE [LARGE SCALE GENOMIC DNA]</scope>
    <source>
        <strain evidence="13 14">8321</strain>
    </source>
</reference>
<keyword evidence="9 10" id="KW-0472">Membrane</keyword>
<feature type="compositionally biased region" description="Low complexity" evidence="11">
    <location>
        <begin position="67"/>
        <end position="80"/>
    </location>
</feature>
<keyword evidence="6 10" id="KW-0812">Transmembrane</keyword>
<evidence type="ECO:0000256" key="6">
    <source>
        <dbReference type="ARBA" id="ARBA00022692"/>
    </source>
</evidence>
<evidence type="ECO:0000256" key="5">
    <source>
        <dbReference type="ARBA" id="ARBA00022519"/>
    </source>
</evidence>
<dbReference type="EMBL" id="CP003051">
    <property type="protein sequence ID" value="AGA91509.1"/>
    <property type="molecule type" value="Genomic_DNA"/>
</dbReference>
<evidence type="ECO:0000259" key="12">
    <source>
        <dbReference type="PROSITE" id="PS52015"/>
    </source>
</evidence>
<feature type="compositionally biased region" description="Pro residues" evidence="11">
    <location>
        <begin position="103"/>
        <end position="113"/>
    </location>
</feature>
<dbReference type="GO" id="GO:0031992">
    <property type="term" value="F:energy transducer activity"/>
    <property type="evidence" value="ECO:0007669"/>
    <property type="project" value="InterPro"/>
</dbReference>
<keyword evidence="14" id="KW-1185">Reference proteome</keyword>
<dbReference type="InterPro" id="IPR003538">
    <property type="entry name" value="TonB"/>
</dbReference>
<dbReference type="InterPro" id="IPR006260">
    <property type="entry name" value="TonB/TolA_C"/>
</dbReference>
<dbReference type="eggNOG" id="COG0810">
    <property type="taxonomic scope" value="Bacteria"/>
</dbReference>
<dbReference type="InterPro" id="IPR037682">
    <property type="entry name" value="TonB_C"/>
</dbReference>
<dbReference type="GO" id="GO:0055085">
    <property type="term" value="P:transmembrane transport"/>
    <property type="evidence" value="ECO:0007669"/>
    <property type="project" value="InterPro"/>
</dbReference>
<dbReference type="RefSeq" id="WP_015281641.1">
    <property type="nucleotide sequence ID" value="NC_019940.1"/>
</dbReference>
<keyword evidence="7 10" id="KW-0653">Protein transport</keyword>
<dbReference type="PANTHER" id="PTHR33446:SF2">
    <property type="entry name" value="PROTEIN TONB"/>
    <property type="match status" value="1"/>
</dbReference>
<sequence>MTDGGTFSRGQWALAAGVALALHGLLAWAWLAATPPLAPASGGHGGLRVGTLSLGAAEAPRVTAVAAEAPTRAVPRPTATQTMAEVAPPPRQTEAEAVRPPRPEPPPRAPSQRPPQRTSERPTERTSTAQPRDDKGGHAGGDSGREGAVGADHEARPLPDNPRPVYPLLARRQGIEGRVLIRVAVLDSGRVGRAEVSRGSGARALDNAALAAVRRWRFHPALRNGQAIAATITVPVIFRLED</sequence>
<proteinExistence type="inferred from homology"/>
<dbReference type="AlphaFoldDB" id="L0H1Q9"/>
<evidence type="ECO:0000256" key="10">
    <source>
        <dbReference type="RuleBase" id="RU362123"/>
    </source>
</evidence>
<evidence type="ECO:0000256" key="9">
    <source>
        <dbReference type="ARBA" id="ARBA00023136"/>
    </source>
</evidence>
<dbReference type="PROSITE" id="PS52015">
    <property type="entry name" value="TONB_CTD"/>
    <property type="match status" value="1"/>
</dbReference>
<dbReference type="PATRIC" id="fig|765912.4.peg.2746"/>
<accession>L0H1Q9</accession>
<feature type="compositionally biased region" description="Basic and acidic residues" evidence="11">
    <location>
        <begin position="93"/>
        <end position="102"/>
    </location>
</feature>
<dbReference type="KEGG" id="tmb:Thimo_2803"/>
<comment type="similarity">
    <text evidence="2 10">Belongs to the TonB family.</text>
</comment>
<keyword evidence="4 10" id="KW-1003">Cell membrane</keyword>
<comment type="function">
    <text evidence="10">Interacts with outer membrane receptor proteins that carry out high-affinity binding and energy dependent uptake into the periplasmic space of specific substrates. It could act to transduce energy from the cytoplasmic membrane to specific energy-requiring processes in the outer membrane, resulting in the release into the periplasm of ligands bound by these outer membrane proteins.</text>
</comment>
<feature type="region of interest" description="Disordered" evidence="11">
    <location>
        <begin position="67"/>
        <end position="165"/>
    </location>
</feature>
<dbReference type="NCBIfam" id="TIGR01352">
    <property type="entry name" value="tonB_Cterm"/>
    <property type="match status" value="1"/>
</dbReference>
<evidence type="ECO:0000256" key="7">
    <source>
        <dbReference type="ARBA" id="ARBA00022927"/>
    </source>
</evidence>
<keyword evidence="10" id="KW-0735">Signal-anchor</keyword>
<evidence type="ECO:0000256" key="4">
    <source>
        <dbReference type="ARBA" id="ARBA00022475"/>
    </source>
</evidence>
<dbReference type="SUPFAM" id="SSF74653">
    <property type="entry name" value="TolA/TonB C-terminal domain"/>
    <property type="match status" value="1"/>
</dbReference>
<dbReference type="Gene3D" id="3.30.1150.10">
    <property type="match status" value="1"/>
</dbReference>
<dbReference type="GO" id="GO:0098797">
    <property type="term" value="C:plasma membrane protein complex"/>
    <property type="evidence" value="ECO:0007669"/>
    <property type="project" value="TreeGrafter"/>
</dbReference>
<dbReference type="Proteomes" id="UP000010816">
    <property type="component" value="Chromosome"/>
</dbReference>
<dbReference type="GO" id="GO:0015891">
    <property type="term" value="P:siderophore transport"/>
    <property type="evidence" value="ECO:0007669"/>
    <property type="project" value="InterPro"/>
</dbReference>
<evidence type="ECO:0000313" key="14">
    <source>
        <dbReference type="Proteomes" id="UP000010816"/>
    </source>
</evidence>
<keyword evidence="8 10" id="KW-1133">Transmembrane helix</keyword>
<dbReference type="Pfam" id="PF03544">
    <property type="entry name" value="TonB_C"/>
    <property type="match status" value="1"/>
</dbReference>
<evidence type="ECO:0000256" key="3">
    <source>
        <dbReference type="ARBA" id="ARBA00022448"/>
    </source>
</evidence>
<evidence type="ECO:0000256" key="8">
    <source>
        <dbReference type="ARBA" id="ARBA00022989"/>
    </source>
</evidence>
<feature type="transmembrane region" description="Helical" evidence="10">
    <location>
        <begin position="12"/>
        <end position="31"/>
    </location>
</feature>
<feature type="domain" description="TonB C-terminal" evidence="12">
    <location>
        <begin position="151"/>
        <end position="242"/>
    </location>
</feature>
<name>L0H1Q9_9GAMM</name>
<keyword evidence="3 10" id="KW-0813">Transport</keyword>
<dbReference type="PRINTS" id="PR01374">
    <property type="entry name" value="TONBPROTEIN"/>
</dbReference>
<evidence type="ECO:0000256" key="2">
    <source>
        <dbReference type="ARBA" id="ARBA00006555"/>
    </source>
</evidence>
<dbReference type="GO" id="GO:0015031">
    <property type="term" value="P:protein transport"/>
    <property type="evidence" value="ECO:0007669"/>
    <property type="project" value="UniProtKB-UniRule"/>
</dbReference>
<gene>
    <name evidence="13" type="ORF">Thimo_2803</name>
</gene>
<dbReference type="OrthoDB" id="9792439at2"/>
<dbReference type="HOGENOM" id="CLU_076057_2_1_6"/>
<dbReference type="PANTHER" id="PTHR33446">
    <property type="entry name" value="PROTEIN TONB-RELATED"/>
    <property type="match status" value="1"/>
</dbReference>
<dbReference type="GO" id="GO:0030288">
    <property type="term" value="C:outer membrane-bounded periplasmic space"/>
    <property type="evidence" value="ECO:0007669"/>
    <property type="project" value="InterPro"/>
</dbReference>